<reference evidence="2 3" key="1">
    <citation type="submission" date="2014-12" db="EMBL/GenBank/DDBJ databases">
        <title>Denitrispirillum autotrophicum gen. nov., sp. nov., Denitrifying, Facultatively Autotrophic Bacteria Isolated from Rice Paddy Soil.</title>
        <authorList>
            <person name="Ishii S."/>
            <person name="Ashida N."/>
            <person name="Ohno H."/>
            <person name="Otsuka S."/>
            <person name="Yokota A."/>
            <person name="Senoo K."/>
        </authorList>
    </citation>
    <scope>NUCLEOTIDE SEQUENCE [LARGE SCALE GENOMIC DNA]</scope>
    <source>
        <strain evidence="2 3">TSA66</strain>
    </source>
</reference>
<evidence type="ECO:0000256" key="1">
    <source>
        <dbReference type="SAM" id="Phobius"/>
    </source>
</evidence>
<feature type="transmembrane region" description="Helical" evidence="1">
    <location>
        <begin position="57"/>
        <end position="78"/>
    </location>
</feature>
<comment type="caution">
    <text evidence="2">The sequence shown here is derived from an EMBL/GenBank/DDBJ whole genome shotgun (WGS) entry which is preliminary data.</text>
</comment>
<evidence type="ECO:0000313" key="3">
    <source>
        <dbReference type="Proteomes" id="UP000031572"/>
    </source>
</evidence>
<sequence length="81" mass="8612">MEADRQKARMADKATNLLHENHTSLPAMNAGAILKTIGVLLVACGGITSLAKDKSTVGAFIIAAGCLTYLAVLIGEWWEKK</sequence>
<feature type="transmembrane region" description="Helical" evidence="1">
    <location>
        <begin position="32"/>
        <end position="51"/>
    </location>
</feature>
<protein>
    <submittedName>
        <fullName evidence="2">Uncharacterized protein</fullName>
    </submittedName>
</protein>
<accession>A0A0C2BQX1</accession>
<dbReference type="EMBL" id="JWJG01000028">
    <property type="protein sequence ID" value="KIF80436.1"/>
    <property type="molecule type" value="Genomic_DNA"/>
</dbReference>
<keyword evidence="3" id="KW-1185">Reference proteome</keyword>
<keyword evidence="1" id="KW-0472">Membrane</keyword>
<gene>
    <name evidence="2" type="ORF">TSA66_05760</name>
</gene>
<proteinExistence type="predicted"/>
<keyword evidence="1" id="KW-0812">Transmembrane</keyword>
<dbReference type="Proteomes" id="UP000031572">
    <property type="component" value="Unassembled WGS sequence"/>
</dbReference>
<name>A0A0C2BQX1_9BURK</name>
<keyword evidence="1" id="KW-1133">Transmembrane helix</keyword>
<evidence type="ECO:0000313" key="2">
    <source>
        <dbReference type="EMBL" id="KIF80436.1"/>
    </source>
</evidence>
<organism evidence="2 3">
    <name type="scientific">Noviherbaspirillum autotrophicum</name>
    <dbReference type="NCBI Taxonomy" id="709839"/>
    <lineage>
        <taxon>Bacteria</taxon>
        <taxon>Pseudomonadati</taxon>
        <taxon>Pseudomonadota</taxon>
        <taxon>Betaproteobacteria</taxon>
        <taxon>Burkholderiales</taxon>
        <taxon>Oxalobacteraceae</taxon>
        <taxon>Noviherbaspirillum</taxon>
    </lineage>
</organism>
<dbReference type="AlphaFoldDB" id="A0A0C2BQX1"/>